<proteinExistence type="predicted"/>
<feature type="transmembrane region" description="Helical" evidence="1">
    <location>
        <begin position="115"/>
        <end position="135"/>
    </location>
</feature>
<feature type="transmembrane region" description="Helical" evidence="1">
    <location>
        <begin position="316"/>
        <end position="334"/>
    </location>
</feature>
<keyword evidence="3" id="KW-1185">Reference proteome</keyword>
<sequence>MLQEEYPDCDDCLELSEHLGPSISPIIESIFCTFEASLNSSYISSLQRRKQIFLSLIINGIIAFQGISLCWYQKINASNWKDYELFWKILGYSSFDNICDEFDIFDICSLISVSILLYIFLSIALLSIVKLFWQYTPMIIIVVTRKIILTATTIAFIPLLLILLKIFTYSSGHLEKMTIYQSQSVSSIWANFGMIGECLSIILIIGLVLLAIFSELFVAEIRHSKMQKDIKARSYSNFDIYLKITYASFCILNIFLRKNLLYFYVLQILLSILLYFILLSIMPYYNILQSIVCGGVLASILSTSFSFLLATLIDETGITVVSFVIFQPIAIFLASHKLKQRANYLWNENFSLKKSQTYFELSLRKWLTREKLDFDYEEIINKFSMFLFDISNFKTDLLVIWEANFCLKTIKDIKLAKIKLLQLKSTRRTLEGLIQERKIKRKISHRNFHDVTQISYLIEMRNLKRKDKELCQILIEMLKKVVSNSFEANKLMSLVINLSDSFNTVSGLYSSMAEKYNDPEIYECLSSFVGSILGNIDLASRIRNKNINLIRRKEISIIENSKGRLIFLGNSERFGTVIFMNQKMDNILEVTERSYKNRNFLSILPNSWVYAWKLSMQNYMKFSTTSSLPTLNRFYIKNNNDYLVECKMNGYLTVLNDDVYFLINLEPQTCKSEVFLLSSSHIILEFSSKIPLIFQIHGESIQRGSHISEYIHNFSDFQEERANRFMFNGKEMLGILYKLDYLSLPEYIFEINYEDSEVGYIKPRSENLCFNRQDSIIKKKLKHHSEKDDRSDTDFKSCEYEEMLISQEEINECLSLSSSSRSKSFKEISQRFVGKSKNAVKILQWVLFVSVKVI</sequence>
<keyword evidence="1" id="KW-1133">Transmembrane helix</keyword>
<keyword evidence="1" id="KW-0472">Membrane</keyword>
<dbReference type="Proteomes" id="UP001162131">
    <property type="component" value="Unassembled WGS sequence"/>
</dbReference>
<accession>A0AAU9K2D1</accession>
<evidence type="ECO:0000313" key="2">
    <source>
        <dbReference type="EMBL" id="CAG9332062.1"/>
    </source>
</evidence>
<keyword evidence="1" id="KW-0812">Transmembrane</keyword>
<evidence type="ECO:0000256" key="1">
    <source>
        <dbReference type="SAM" id="Phobius"/>
    </source>
</evidence>
<feature type="transmembrane region" description="Helical" evidence="1">
    <location>
        <begin position="262"/>
        <end position="284"/>
    </location>
</feature>
<evidence type="ECO:0000313" key="3">
    <source>
        <dbReference type="Proteomes" id="UP001162131"/>
    </source>
</evidence>
<feature type="transmembrane region" description="Helical" evidence="1">
    <location>
        <begin position="188"/>
        <end position="219"/>
    </location>
</feature>
<dbReference type="EMBL" id="CAJZBQ010000054">
    <property type="protein sequence ID" value="CAG9332062.1"/>
    <property type="molecule type" value="Genomic_DNA"/>
</dbReference>
<reference evidence="2" key="1">
    <citation type="submission" date="2021-09" db="EMBL/GenBank/DDBJ databases">
        <authorList>
            <consortium name="AG Swart"/>
            <person name="Singh M."/>
            <person name="Singh A."/>
            <person name="Seah K."/>
            <person name="Emmerich C."/>
        </authorList>
    </citation>
    <scope>NUCLEOTIDE SEQUENCE</scope>
    <source>
        <strain evidence="2">ATCC30299</strain>
    </source>
</reference>
<feature type="transmembrane region" description="Helical" evidence="1">
    <location>
        <begin position="147"/>
        <end position="168"/>
    </location>
</feature>
<gene>
    <name evidence="2" type="ORF">BSTOLATCC_MIC55518</name>
</gene>
<feature type="transmembrane region" description="Helical" evidence="1">
    <location>
        <begin position="291"/>
        <end position="310"/>
    </location>
</feature>
<name>A0AAU9K2D1_9CILI</name>
<comment type="caution">
    <text evidence="2">The sequence shown here is derived from an EMBL/GenBank/DDBJ whole genome shotgun (WGS) entry which is preliminary data.</text>
</comment>
<dbReference type="AlphaFoldDB" id="A0AAU9K2D1"/>
<feature type="transmembrane region" description="Helical" evidence="1">
    <location>
        <begin position="52"/>
        <end position="74"/>
    </location>
</feature>
<organism evidence="2 3">
    <name type="scientific">Blepharisma stoltei</name>
    <dbReference type="NCBI Taxonomy" id="1481888"/>
    <lineage>
        <taxon>Eukaryota</taxon>
        <taxon>Sar</taxon>
        <taxon>Alveolata</taxon>
        <taxon>Ciliophora</taxon>
        <taxon>Postciliodesmatophora</taxon>
        <taxon>Heterotrichea</taxon>
        <taxon>Heterotrichida</taxon>
        <taxon>Blepharismidae</taxon>
        <taxon>Blepharisma</taxon>
    </lineage>
</organism>
<protein>
    <submittedName>
        <fullName evidence="2">Uncharacterized protein</fullName>
    </submittedName>
</protein>